<evidence type="ECO:0000256" key="1">
    <source>
        <dbReference type="ARBA" id="ARBA00006512"/>
    </source>
</evidence>
<dbReference type="GO" id="GO:0005524">
    <property type="term" value="F:ATP binding"/>
    <property type="evidence" value="ECO:0007669"/>
    <property type="project" value="UniProtKB-KW"/>
</dbReference>
<dbReference type="InterPro" id="IPR027417">
    <property type="entry name" value="P-loop_NTPase"/>
</dbReference>
<dbReference type="InterPro" id="IPR018145">
    <property type="entry name" value="CagE_TrbE_VirB_cntrl_dom"/>
</dbReference>
<gene>
    <name evidence="5" type="primary">trbEB</name>
    <name evidence="5" type="ORF">DLNHIDIE_00228</name>
</gene>
<dbReference type="RefSeq" id="WP_142086195.1">
    <property type="nucleotide sequence ID" value="NZ_SZUV01000001.1"/>
</dbReference>
<evidence type="ECO:0000313" key="5">
    <source>
        <dbReference type="EMBL" id="TQN50375.1"/>
    </source>
</evidence>
<organism evidence="5 6">
    <name type="scientific">Acidithiobacillus thiooxidans ATCC 19377</name>
    <dbReference type="NCBI Taxonomy" id="637390"/>
    <lineage>
        <taxon>Bacteria</taxon>
        <taxon>Pseudomonadati</taxon>
        <taxon>Pseudomonadota</taxon>
        <taxon>Acidithiobacillia</taxon>
        <taxon>Acidithiobacillales</taxon>
        <taxon>Acidithiobacillaceae</taxon>
        <taxon>Acidithiobacillus</taxon>
    </lineage>
</organism>
<dbReference type="Proteomes" id="UP000315403">
    <property type="component" value="Unassembled WGS sequence"/>
</dbReference>
<dbReference type="InterPro" id="IPR051162">
    <property type="entry name" value="T4SS_component"/>
</dbReference>
<reference evidence="5 6" key="1">
    <citation type="submission" date="2019-03" db="EMBL/GenBank/DDBJ databases">
        <title>New insights into Acidothiobacillus thiooxidans sulfur metabolism through coupled gene expression, solution geochemistry, microscopy and spectroscopy analyses.</title>
        <authorList>
            <person name="Camacho D."/>
            <person name="Frazao R."/>
            <person name="Fouillen A."/>
            <person name="Nanci A."/>
            <person name="Lang B.F."/>
            <person name="Apte S.C."/>
            <person name="Baron C."/>
            <person name="Warren L.A."/>
        </authorList>
    </citation>
    <scope>NUCLEOTIDE SEQUENCE [LARGE SCALE GENOMIC DNA]</scope>
    <source>
        <strain evidence="5 6">ATCC 19377</strain>
    </source>
</reference>
<dbReference type="PANTHER" id="PTHR30121">
    <property type="entry name" value="UNCHARACTERIZED PROTEIN YJGR-RELATED"/>
    <property type="match status" value="1"/>
</dbReference>
<keyword evidence="3" id="KW-0067">ATP-binding</keyword>
<dbReference type="PANTHER" id="PTHR30121:SF12">
    <property type="entry name" value="TYPE IV SECRETION SYSTEM PROTEIN CAGE"/>
    <property type="match status" value="1"/>
</dbReference>
<sequence length="834" mass="94959">MVIAVDNARKEIEHAHSLAEIIPWLAPWDHQTVLCKDRGLLAVVEYFPKDYDGISPEEVNVNAEAMERMLMKLRRDDIYLWFTHTRRKESIPVPETGETVADAIAHSYYEHFTSKNHYRHRHFLSVLVLPPSGPGKFVETFKAAYQKHPSVIASMATTFKTSLGFKAMDAALGEHLENQSMQLEKIVHLIENSVTAMGSFKRLQEKDLWGFLNQMVTPTEPDPRPIALPRYALLDSYLGMDTLQVTEDALHFSGPTQTKDVAVFSIKGEPEAYPEHTQPGMLDVLYQVDAEWTLSFALRMTDVNAAKNYMKKFRSFYNNTRKNILSAAGEAITEQETENINDDADVRSGQTSQAIKSFATGNALAAYTNISILVYGDKTSPLNEQVDEVYKALTEKEFTPLREHIHALSAWAGTLPGQWALPVRWIFLTGSPIADLIPVHGIYTGRPQNDYLSEQLNTPIPALAKFETKEQATFDFNFHVADLGHTLVAGPSRSGKSAFVNFLISQWMRYPRSRVFVFDKDQSNLITCLKNGGVYMDYASEDGMPLNPIQNLETASDVEWLGQWLEQLLSTKEPLNSEESIELAACVQRMMAVPEEFRRLSVLGEHFTGPQAPALRNRLAIWTTGIWAKFFSAKEDKFQLSRYTTIAMDEVTNMELKAPARAFLSYIFHRIEKSLDGSPTLIYLEESWFAFEDPVFSDRLKQWLKRLAKENVIVVMATQSAFESQNSASFSSIIDNVPTLILLPHPKASTFKDFYRKNFQIDPYQVEELQKLTPKRDYYVIQNGIPKVIQSTFDRETLAYLRSDSAARDIFKRWQKSGDPEWRARYVQEAQRLG</sequence>
<dbReference type="AlphaFoldDB" id="A0A543Q230"/>
<dbReference type="Pfam" id="PF03135">
    <property type="entry name" value="CagE_TrbE_VirB"/>
    <property type="match status" value="2"/>
</dbReference>
<protein>
    <submittedName>
        <fullName evidence="5">Putative conjugal transfer protein TrbE part 2</fullName>
    </submittedName>
</protein>
<keyword evidence="2" id="KW-0547">Nucleotide-binding</keyword>
<comment type="similarity">
    <text evidence="1">Belongs to the TrbE/VirB4 family.</text>
</comment>
<evidence type="ECO:0000256" key="2">
    <source>
        <dbReference type="ARBA" id="ARBA00022741"/>
    </source>
</evidence>
<evidence type="ECO:0000256" key="3">
    <source>
        <dbReference type="ARBA" id="ARBA00022840"/>
    </source>
</evidence>
<dbReference type="EMBL" id="SZUV01000001">
    <property type="protein sequence ID" value="TQN50375.1"/>
    <property type="molecule type" value="Genomic_DNA"/>
</dbReference>
<dbReference type="SUPFAM" id="SSF52540">
    <property type="entry name" value="P-loop containing nucleoside triphosphate hydrolases"/>
    <property type="match status" value="1"/>
</dbReference>
<evidence type="ECO:0000313" key="6">
    <source>
        <dbReference type="Proteomes" id="UP000315403"/>
    </source>
</evidence>
<name>A0A543Q230_ACITH</name>
<accession>A0A543Q230</accession>
<evidence type="ECO:0000259" key="4">
    <source>
        <dbReference type="Pfam" id="PF03135"/>
    </source>
</evidence>
<dbReference type="Gene3D" id="3.40.50.300">
    <property type="entry name" value="P-loop containing nucleotide triphosphate hydrolases"/>
    <property type="match status" value="2"/>
</dbReference>
<feature type="domain" description="CagE TrbE VirB component of type IV transporter system central" evidence="4">
    <location>
        <begin position="334"/>
        <end position="424"/>
    </location>
</feature>
<proteinExistence type="inferred from homology"/>
<comment type="caution">
    <text evidence="5">The sequence shown here is derived from an EMBL/GenBank/DDBJ whole genome shotgun (WGS) entry which is preliminary data.</text>
</comment>
<feature type="domain" description="CagE TrbE VirB component of type IV transporter system central" evidence="4">
    <location>
        <begin position="206"/>
        <end position="322"/>
    </location>
</feature>